<dbReference type="SUPFAM" id="SSF52821">
    <property type="entry name" value="Rhodanese/Cell cycle control phosphatase"/>
    <property type="match status" value="1"/>
</dbReference>
<dbReference type="InterPro" id="IPR001763">
    <property type="entry name" value="Rhodanese-like_dom"/>
</dbReference>
<name>A0ABR3FI62_9AGAR</name>
<comment type="caution">
    <text evidence="2">The sequence shown here is derived from an EMBL/GenBank/DDBJ whole genome shotgun (WGS) entry which is preliminary data.</text>
</comment>
<dbReference type="EMBL" id="JBAHYK010000340">
    <property type="protein sequence ID" value="KAL0575057.1"/>
    <property type="molecule type" value="Genomic_DNA"/>
</dbReference>
<reference evidence="2 3" key="1">
    <citation type="submission" date="2024-02" db="EMBL/GenBank/DDBJ databases">
        <title>A draft genome for the cacao thread blight pathogen Marasmius crinis-equi.</title>
        <authorList>
            <person name="Cohen S.P."/>
            <person name="Baruah I.K."/>
            <person name="Amoako-Attah I."/>
            <person name="Bukari Y."/>
            <person name="Meinhardt L.W."/>
            <person name="Bailey B.A."/>
        </authorList>
    </citation>
    <scope>NUCLEOTIDE SEQUENCE [LARGE SCALE GENOMIC DNA]</scope>
    <source>
        <strain evidence="2 3">GH-76</strain>
    </source>
</reference>
<evidence type="ECO:0000313" key="3">
    <source>
        <dbReference type="Proteomes" id="UP001465976"/>
    </source>
</evidence>
<dbReference type="PROSITE" id="PS50206">
    <property type="entry name" value="RHODANESE_3"/>
    <property type="match status" value="1"/>
</dbReference>
<proteinExistence type="predicted"/>
<dbReference type="Gene3D" id="3.40.250.10">
    <property type="entry name" value="Rhodanese-like domain"/>
    <property type="match status" value="1"/>
</dbReference>
<dbReference type="Pfam" id="PF00581">
    <property type="entry name" value="Rhodanese"/>
    <property type="match status" value="1"/>
</dbReference>
<sequence>MFRSSLSTVARPVALSATRSQATRSLATAVPTNDANDTWGTKIITYDQLKPKLKNPDPNAVLIDLREPDEVVHGMIPNAVHLPITALADLLYPTLSPAEFKAKHGFTKPEKSQEILFYCKKGKRSAIASEIAERNGYKKIYDYSGSWLEWIDKEGLKQSIKAHWN</sequence>
<dbReference type="SMART" id="SM00450">
    <property type="entry name" value="RHOD"/>
    <property type="match status" value="1"/>
</dbReference>
<accession>A0ABR3FI62</accession>
<evidence type="ECO:0000259" key="1">
    <source>
        <dbReference type="PROSITE" id="PS50206"/>
    </source>
</evidence>
<protein>
    <submittedName>
        <fullName evidence="2">Thiosulfate sulfurtransferase rdl2, mitochondrial</fullName>
    </submittedName>
</protein>
<feature type="domain" description="Rhodanese" evidence="1">
    <location>
        <begin position="56"/>
        <end position="159"/>
    </location>
</feature>
<organism evidence="2 3">
    <name type="scientific">Marasmius crinis-equi</name>
    <dbReference type="NCBI Taxonomy" id="585013"/>
    <lineage>
        <taxon>Eukaryota</taxon>
        <taxon>Fungi</taxon>
        <taxon>Dikarya</taxon>
        <taxon>Basidiomycota</taxon>
        <taxon>Agaricomycotina</taxon>
        <taxon>Agaricomycetes</taxon>
        <taxon>Agaricomycetidae</taxon>
        <taxon>Agaricales</taxon>
        <taxon>Marasmiineae</taxon>
        <taxon>Marasmiaceae</taxon>
        <taxon>Marasmius</taxon>
    </lineage>
</organism>
<dbReference type="InterPro" id="IPR036873">
    <property type="entry name" value="Rhodanese-like_dom_sf"/>
</dbReference>
<dbReference type="PANTHER" id="PTHR44086:SF10">
    <property type="entry name" value="THIOSULFATE SULFURTRANSFERASE_RHODANESE-LIKE DOMAIN-CONTAINING PROTEIN 3"/>
    <property type="match status" value="1"/>
</dbReference>
<dbReference type="PANTHER" id="PTHR44086">
    <property type="entry name" value="THIOSULFATE SULFURTRANSFERASE RDL2, MITOCHONDRIAL-RELATED"/>
    <property type="match status" value="1"/>
</dbReference>
<keyword evidence="3" id="KW-1185">Reference proteome</keyword>
<gene>
    <name evidence="2" type="primary">RDL2_2</name>
    <name evidence="2" type="ORF">V5O48_006902</name>
</gene>
<dbReference type="Proteomes" id="UP001465976">
    <property type="component" value="Unassembled WGS sequence"/>
</dbReference>
<evidence type="ECO:0000313" key="2">
    <source>
        <dbReference type="EMBL" id="KAL0575057.1"/>
    </source>
</evidence>